<dbReference type="SMART" id="SM00717">
    <property type="entry name" value="SANT"/>
    <property type="match status" value="2"/>
</dbReference>
<evidence type="ECO:0000259" key="6">
    <source>
        <dbReference type="PROSITE" id="PS51294"/>
    </source>
</evidence>
<dbReference type="InterPro" id="IPR009057">
    <property type="entry name" value="Homeodomain-like_sf"/>
</dbReference>
<evidence type="ECO:0000256" key="1">
    <source>
        <dbReference type="ARBA" id="ARBA00004123"/>
    </source>
</evidence>
<dbReference type="PROSITE" id="PS51294">
    <property type="entry name" value="HTH_MYB"/>
    <property type="match status" value="1"/>
</dbReference>
<keyword evidence="8" id="KW-1185">Reference proteome</keyword>
<dbReference type="PANTHER" id="PTHR44042">
    <property type="entry name" value="DUPLICATED HOMEODOMAIN-LIKE SUPERFAMILY PROTEIN-RELATED"/>
    <property type="match status" value="1"/>
</dbReference>
<comment type="caution">
    <text evidence="7">The sequence shown here is derived from an EMBL/GenBank/DDBJ whole genome shotgun (WGS) entry which is preliminary data.</text>
</comment>
<dbReference type="InterPro" id="IPR001005">
    <property type="entry name" value="SANT/Myb"/>
</dbReference>
<keyword evidence="4" id="KW-0539">Nucleus</keyword>
<dbReference type="InterPro" id="IPR017930">
    <property type="entry name" value="Myb_dom"/>
</dbReference>
<evidence type="ECO:0000256" key="2">
    <source>
        <dbReference type="ARBA" id="ARBA00023015"/>
    </source>
</evidence>
<keyword evidence="3" id="KW-0804">Transcription</keyword>
<dbReference type="InterPro" id="IPR006447">
    <property type="entry name" value="Myb_dom_plants"/>
</dbReference>
<feature type="compositionally biased region" description="Basic and acidic residues" evidence="5">
    <location>
        <begin position="99"/>
        <end position="111"/>
    </location>
</feature>
<accession>A0AAN7F0Z0</accession>
<dbReference type="GO" id="GO:0003677">
    <property type="term" value="F:DNA binding"/>
    <property type="evidence" value="ECO:0007669"/>
    <property type="project" value="InterPro"/>
</dbReference>
<evidence type="ECO:0000313" key="8">
    <source>
        <dbReference type="Proteomes" id="UP001324115"/>
    </source>
</evidence>
<keyword evidence="2" id="KW-0805">Transcription regulation</keyword>
<dbReference type="GO" id="GO:0005634">
    <property type="term" value="C:nucleus"/>
    <property type="evidence" value="ECO:0007669"/>
    <property type="project" value="UniProtKB-SubCell"/>
</dbReference>
<proteinExistence type="predicted"/>
<dbReference type="PANTHER" id="PTHR44042:SF54">
    <property type="entry name" value="MYB-LIKE DNA-BINDING DOMAIN, SHAQKYF CLASS PROTEIN"/>
    <property type="match status" value="1"/>
</dbReference>
<dbReference type="Gene3D" id="1.10.10.60">
    <property type="entry name" value="Homeodomain-like"/>
    <property type="match status" value="2"/>
</dbReference>
<evidence type="ECO:0000313" key="7">
    <source>
        <dbReference type="EMBL" id="KAK4583682.1"/>
    </source>
</evidence>
<dbReference type="NCBIfam" id="TIGR01557">
    <property type="entry name" value="myb_SHAQKYF"/>
    <property type="match status" value="1"/>
</dbReference>
<feature type="domain" description="HTH myb-type" evidence="6">
    <location>
        <begin position="114"/>
        <end position="185"/>
    </location>
</feature>
<name>A0AAN7F0Z0_QUERU</name>
<comment type="subcellular location">
    <subcellularLocation>
        <location evidence="1">Nucleus</location>
    </subcellularLocation>
</comment>
<reference evidence="7 8" key="1">
    <citation type="journal article" date="2023" name="G3 (Bethesda)">
        <title>A haplotype-resolved chromosome-scale genome for Quercus rubra L. provides insights into the genetics of adaptive traits for red oak species.</title>
        <authorList>
            <person name="Kapoor B."/>
            <person name="Jenkins J."/>
            <person name="Schmutz J."/>
            <person name="Zhebentyayeva T."/>
            <person name="Kuelheim C."/>
            <person name="Coggeshall M."/>
            <person name="Heim C."/>
            <person name="Lasky J.R."/>
            <person name="Leites L."/>
            <person name="Islam-Faridi N."/>
            <person name="Romero-Severson J."/>
            <person name="DeLeo V.L."/>
            <person name="Lucas S.M."/>
            <person name="Lazic D."/>
            <person name="Gailing O."/>
            <person name="Carlson J."/>
            <person name="Staton M."/>
        </authorList>
    </citation>
    <scope>NUCLEOTIDE SEQUENCE [LARGE SCALE GENOMIC DNA]</scope>
    <source>
        <strain evidence="7">Pseudo-F2</strain>
    </source>
</reference>
<protein>
    <recommendedName>
        <fullName evidence="6">HTH myb-type domain-containing protein</fullName>
    </recommendedName>
</protein>
<feature type="region of interest" description="Disordered" evidence="5">
    <location>
        <begin position="99"/>
        <end position="122"/>
    </location>
</feature>
<dbReference type="Proteomes" id="UP001324115">
    <property type="component" value="Unassembled WGS sequence"/>
</dbReference>
<dbReference type="EMBL" id="JAXUIC010000006">
    <property type="protein sequence ID" value="KAK4583682.1"/>
    <property type="molecule type" value="Genomic_DNA"/>
</dbReference>
<dbReference type="CDD" id="cd00167">
    <property type="entry name" value="SANT"/>
    <property type="match status" value="2"/>
</dbReference>
<evidence type="ECO:0000256" key="5">
    <source>
        <dbReference type="SAM" id="MobiDB-lite"/>
    </source>
</evidence>
<gene>
    <name evidence="7" type="ORF">RGQ29_021705</name>
</gene>
<dbReference type="SUPFAM" id="SSF46689">
    <property type="entry name" value="Homeodomain-like"/>
    <property type="match status" value="2"/>
</dbReference>
<sequence>MEPSYLSNSSLCNHSLSCLSRPPQLEYTTEWNFEENKIFENALAEFDLDCPQLFEKIAIRLPRKTVPQIKKHLEDLRNDIEMIDSGLISVPNFIKTSETNEKKSAPAVERKSGKKRRKGVPWTSEEHEYASKTFIYYIYVMLLLFLRGLERFGKGDWRSISRQCVVTKNPTQVASHAQKYFLRLQNSGAQAQQSTLRPSNKTSKEALMSSTAFATANTAVAAANFSAPSVASTSDQFYASFHSYHCRY</sequence>
<evidence type="ECO:0000256" key="3">
    <source>
        <dbReference type="ARBA" id="ARBA00023163"/>
    </source>
</evidence>
<organism evidence="7 8">
    <name type="scientific">Quercus rubra</name>
    <name type="common">Northern red oak</name>
    <name type="synonym">Quercus borealis</name>
    <dbReference type="NCBI Taxonomy" id="3512"/>
    <lineage>
        <taxon>Eukaryota</taxon>
        <taxon>Viridiplantae</taxon>
        <taxon>Streptophyta</taxon>
        <taxon>Embryophyta</taxon>
        <taxon>Tracheophyta</taxon>
        <taxon>Spermatophyta</taxon>
        <taxon>Magnoliopsida</taxon>
        <taxon>eudicotyledons</taxon>
        <taxon>Gunneridae</taxon>
        <taxon>Pentapetalae</taxon>
        <taxon>rosids</taxon>
        <taxon>fabids</taxon>
        <taxon>Fagales</taxon>
        <taxon>Fagaceae</taxon>
        <taxon>Quercus</taxon>
    </lineage>
</organism>
<evidence type="ECO:0000256" key="4">
    <source>
        <dbReference type="ARBA" id="ARBA00023242"/>
    </source>
</evidence>
<dbReference type="AlphaFoldDB" id="A0AAN7F0Z0"/>